<dbReference type="GO" id="GO:0007165">
    <property type="term" value="P:signal transduction"/>
    <property type="evidence" value="ECO:0007669"/>
    <property type="project" value="InterPro"/>
</dbReference>
<dbReference type="Gene3D" id="3.10.20.90">
    <property type="entry name" value="Phosphatidylinositol 3-kinase Catalytic Subunit, Chain A, domain 1"/>
    <property type="match status" value="1"/>
</dbReference>
<dbReference type="PROSITE" id="PS50200">
    <property type="entry name" value="RA"/>
    <property type="match status" value="1"/>
</dbReference>
<dbReference type="Ensembl" id="ENSLLET00000041811.1">
    <property type="protein sequence ID" value="ENSLLEP00000040184.1"/>
    <property type="gene ID" value="ENSLLEG00000025590.1"/>
</dbReference>
<feature type="region of interest" description="Disordered" evidence="1">
    <location>
        <begin position="1"/>
        <end position="23"/>
    </location>
</feature>
<proteinExistence type="predicted"/>
<evidence type="ECO:0000259" key="2">
    <source>
        <dbReference type="PROSITE" id="PS50200"/>
    </source>
</evidence>
<dbReference type="PANTHER" id="PTHR15286:SF10">
    <property type="entry name" value="RAS ASSOCIATION DOMAIN-CONTAINING PROTEIN 9"/>
    <property type="match status" value="1"/>
</dbReference>
<sequence length="435" mass="50523">MAPFGKKVLKAGHKPRSSSESTAHDERQIAVWIGQEDKIVCGLTKHTSAAEVVQVLLENHKATAMEGYFIFEDKPGEYYIVEKWRGCERILPPFTKLWKLWKAWGKEQINLRFVLVKTDAFLGVPTWRMPESKVTPCSDRNHYDYCPTHYIKSLPLDKQKRTVKKTFRKLAKIKKDLHLQDANSVETLMDMIVSQDHTIKQQMRRMHELDKEIEAHEHLKRAVNNGEKYVHDMYLRAFDYSSANLRKSKKSFSSGNKKRRKDTALEEQLIHHQRLIGQLAAEIEHEISSLCEEQNCDKILFSEEGMEKMEEFNLETVKDKLGDSLQVGLRLHTLINNVQKDIKYRDTLLLSKETDCKKLEKDLQSLHIRDESKPLHSFKSYCTTMDYTSVTNPSEMNELTSKFSILNTHDTDSDTGISSTHSQDGEYFLAKNEIR</sequence>
<gene>
    <name evidence="3" type="primary">RASSF9</name>
</gene>
<feature type="domain" description="Ras-associating" evidence="2">
    <location>
        <begin position="25"/>
        <end position="120"/>
    </location>
</feature>
<dbReference type="InterPro" id="IPR000159">
    <property type="entry name" value="RA_dom"/>
</dbReference>
<dbReference type="SMART" id="SM00314">
    <property type="entry name" value="RA"/>
    <property type="match status" value="1"/>
</dbReference>
<evidence type="ECO:0000313" key="4">
    <source>
        <dbReference type="Proteomes" id="UP000694569"/>
    </source>
</evidence>
<dbReference type="AlphaFoldDB" id="A0A8C5QNK6"/>
<reference evidence="3" key="1">
    <citation type="submission" date="2025-08" db="UniProtKB">
        <authorList>
            <consortium name="Ensembl"/>
        </authorList>
    </citation>
    <scope>IDENTIFICATION</scope>
</reference>
<dbReference type="Proteomes" id="UP000694569">
    <property type="component" value="Unplaced"/>
</dbReference>
<accession>A0A8C5QNK6</accession>
<dbReference type="OrthoDB" id="10034447at2759"/>
<dbReference type="InterPro" id="IPR029071">
    <property type="entry name" value="Ubiquitin-like_domsf"/>
</dbReference>
<protein>
    <submittedName>
        <fullName evidence="3">Ras association domain family member 9</fullName>
    </submittedName>
</protein>
<keyword evidence="4" id="KW-1185">Reference proteome</keyword>
<evidence type="ECO:0000313" key="3">
    <source>
        <dbReference type="Ensembl" id="ENSLLEP00000040184.1"/>
    </source>
</evidence>
<dbReference type="SUPFAM" id="SSF54236">
    <property type="entry name" value="Ubiquitin-like"/>
    <property type="match status" value="1"/>
</dbReference>
<dbReference type="PANTHER" id="PTHR15286">
    <property type="entry name" value="RAS-ASSOCIATING DOMAIN CONTAINING PROTEIN"/>
    <property type="match status" value="1"/>
</dbReference>
<evidence type="ECO:0000256" key="1">
    <source>
        <dbReference type="SAM" id="MobiDB-lite"/>
    </source>
</evidence>
<name>A0A8C5QNK6_9ANUR</name>
<dbReference type="InterPro" id="IPR033593">
    <property type="entry name" value="N-RASSF"/>
</dbReference>
<reference evidence="3" key="2">
    <citation type="submission" date="2025-09" db="UniProtKB">
        <authorList>
            <consortium name="Ensembl"/>
        </authorList>
    </citation>
    <scope>IDENTIFICATION</scope>
</reference>
<feature type="compositionally biased region" description="Basic residues" evidence="1">
    <location>
        <begin position="7"/>
        <end position="16"/>
    </location>
</feature>
<dbReference type="GeneTree" id="ENSGT00950000182839"/>
<organism evidence="3 4">
    <name type="scientific">Leptobrachium leishanense</name>
    <name type="common">Leishan spiny toad</name>
    <dbReference type="NCBI Taxonomy" id="445787"/>
    <lineage>
        <taxon>Eukaryota</taxon>
        <taxon>Metazoa</taxon>
        <taxon>Chordata</taxon>
        <taxon>Craniata</taxon>
        <taxon>Vertebrata</taxon>
        <taxon>Euteleostomi</taxon>
        <taxon>Amphibia</taxon>
        <taxon>Batrachia</taxon>
        <taxon>Anura</taxon>
        <taxon>Pelobatoidea</taxon>
        <taxon>Megophryidae</taxon>
        <taxon>Leptobrachium</taxon>
    </lineage>
</organism>